<evidence type="ECO:0000313" key="6">
    <source>
        <dbReference type="EMBL" id="CAB5070121.1"/>
    </source>
</evidence>
<organism evidence="3">
    <name type="scientific">freshwater metagenome</name>
    <dbReference type="NCBI Taxonomy" id="449393"/>
    <lineage>
        <taxon>unclassified sequences</taxon>
        <taxon>metagenomes</taxon>
        <taxon>ecological metagenomes</taxon>
    </lineage>
</organism>
<sequence>MPDIDASLRPGIVKQWGQWVKSKPIEIDGKPTRWRINGIYDLIAHNDDGTVGLIDCKVSDSERDSGEFYAPQLEAYAFAIENPASGKEFSVASMGLLIWKLNGTTQTSEGGHGFGVIQNYVPVARNRAKFQEVIADFIDCLEGSLPDAGPECPTCNYLTQRLALEK</sequence>
<evidence type="ECO:0000313" key="5">
    <source>
        <dbReference type="EMBL" id="CAB5001814.1"/>
    </source>
</evidence>
<dbReference type="EMBL" id="CAFBMI010000008">
    <property type="protein sequence ID" value="CAB4892526.1"/>
    <property type="molecule type" value="Genomic_DNA"/>
</dbReference>
<dbReference type="EMBL" id="CAFBOE010000009">
    <property type="protein sequence ID" value="CAB4969378.1"/>
    <property type="molecule type" value="Genomic_DNA"/>
</dbReference>
<evidence type="ECO:0000313" key="3">
    <source>
        <dbReference type="EMBL" id="CAB4892526.1"/>
    </source>
</evidence>
<dbReference type="EMBL" id="CAFBQZ010000005">
    <property type="protein sequence ID" value="CAB5070121.1"/>
    <property type="molecule type" value="Genomic_DNA"/>
</dbReference>
<reference evidence="3" key="1">
    <citation type="submission" date="2020-05" db="EMBL/GenBank/DDBJ databases">
        <authorList>
            <person name="Chiriac C."/>
            <person name="Salcher M."/>
            <person name="Ghai R."/>
            <person name="Kavagutti S V."/>
        </authorList>
    </citation>
    <scope>NUCLEOTIDE SEQUENCE</scope>
</reference>
<dbReference type="AlphaFoldDB" id="A0A6J7FAR0"/>
<name>A0A6J7FAR0_9ZZZZ</name>
<proteinExistence type="predicted"/>
<protein>
    <submittedName>
        <fullName evidence="3">Unannotated protein</fullName>
    </submittedName>
</protein>
<dbReference type="EMBL" id="CAFBPG010000002">
    <property type="protein sequence ID" value="CAB5001814.1"/>
    <property type="molecule type" value="Genomic_DNA"/>
</dbReference>
<dbReference type="EMBL" id="CAEZWS010000011">
    <property type="protein sequence ID" value="CAB4659673.1"/>
    <property type="molecule type" value="Genomic_DNA"/>
</dbReference>
<dbReference type="Gene3D" id="3.90.320.10">
    <property type="match status" value="1"/>
</dbReference>
<dbReference type="Pfam" id="PF12705">
    <property type="entry name" value="PDDEXK_1"/>
    <property type="match status" value="1"/>
</dbReference>
<dbReference type="InterPro" id="IPR011604">
    <property type="entry name" value="PDDEXK-like_dom_sf"/>
</dbReference>
<evidence type="ECO:0000259" key="1">
    <source>
        <dbReference type="Pfam" id="PF12705"/>
    </source>
</evidence>
<feature type="domain" description="PD-(D/E)XK endonuclease-like" evidence="1">
    <location>
        <begin position="25"/>
        <end position="157"/>
    </location>
</feature>
<accession>A0A6J7FAR0</accession>
<evidence type="ECO:0000313" key="2">
    <source>
        <dbReference type="EMBL" id="CAB4659673.1"/>
    </source>
</evidence>
<gene>
    <name evidence="2" type="ORF">UFOPK2288_00356</name>
    <name evidence="3" type="ORF">UFOPK3558_00203</name>
    <name evidence="4" type="ORF">UFOPK3916_00238</name>
    <name evidence="5" type="ORF">UFOPK4074_00048</name>
    <name evidence="6" type="ORF">UFOPK4372_00152</name>
</gene>
<evidence type="ECO:0000313" key="4">
    <source>
        <dbReference type="EMBL" id="CAB4969378.1"/>
    </source>
</evidence>
<dbReference type="InterPro" id="IPR038726">
    <property type="entry name" value="PDDEXK_AddAB-type"/>
</dbReference>